<evidence type="ECO:0000313" key="2">
    <source>
        <dbReference type="EMBL" id="CAA9502085.1"/>
    </source>
</evidence>
<dbReference type="EMBL" id="CADCVZ010000017">
    <property type="protein sequence ID" value="CAA9502085.1"/>
    <property type="molecule type" value="Genomic_DNA"/>
</dbReference>
<feature type="non-terminal residue" evidence="2">
    <location>
        <position position="99"/>
    </location>
</feature>
<organism evidence="2">
    <name type="scientific">uncultured Sphingomonas sp</name>
    <dbReference type="NCBI Taxonomy" id="158754"/>
    <lineage>
        <taxon>Bacteria</taxon>
        <taxon>Pseudomonadati</taxon>
        <taxon>Pseudomonadota</taxon>
        <taxon>Alphaproteobacteria</taxon>
        <taxon>Sphingomonadales</taxon>
        <taxon>Sphingomonadaceae</taxon>
        <taxon>Sphingomonas</taxon>
        <taxon>environmental samples</taxon>
    </lineage>
</organism>
<feature type="region of interest" description="Disordered" evidence="1">
    <location>
        <begin position="48"/>
        <end position="79"/>
    </location>
</feature>
<dbReference type="AlphaFoldDB" id="A0A6J4SNF9"/>
<reference evidence="2" key="1">
    <citation type="submission" date="2020-02" db="EMBL/GenBank/DDBJ databases">
        <authorList>
            <person name="Meier V. D."/>
        </authorList>
    </citation>
    <scope>NUCLEOTIDE SEQUENCE</scope>
    <source>
        <strain evidence="2">AVDCRST_MAG09</strain>
    </source>
</reference>
<feature type="non-terminal residue" evidence="2">
    <location>
        <position position="1"/>
    </location>
</feature>
<accession>A0A6J4SNF9</accession>
<sequence>ARDPLHSDPRLGGTGRCLRGGGHRGVGAAPAARVRAPLVQARPGLAGAVRRAGHPSRRQAAGRQRGGAGRRPSLGSDFSRVLWRAQTGLDRASSSPGRL</sequence>
<protein>
    <submittedName>
        <fullName evidence="2">Uncharacterized protein</fullName>
    </submittedName>
</protein>
<name>A0A6J4SNF9_9SPHN</name>
<feature type="region of interest" description="Disordered" evidence="1">
    <location>
        <begin position="1"/>
        <end position="30"/>
    </location>
</feature>
<gene>
    <name evidence="2" type="ORF">AVDCRST_MAG09-791</name>
</gene>
<evidence type="ECO:0000256" key="1">
    <source>
        <dbReference type="SAM" id="MobiDB-lite"/>
    </source>
</evidence>
<proteinExistence type="predicted"/>
<feature type="compositionally biased region" description="Gly residues" evidence="1">
    <location>
        <begin position="12"/>
        <end position="25"/>
    </location>
</feature>